<dbReference type="STRING" id="186116.SAMN05192569_1002103"/>
<dbReference type="PANTHER" id="PTHR33607:SF2">
    <property type="entry name" value="ENDONUCLEASE-1"/>
    <property type="match status" value="1"/>
</dbReference>
<dbReference type="GO" id="GO:0004519">
    <property type="term" value="F:endonuclease activity"/>
    <property type="evidence" value="ECO:0007669"/>
    <property type="project" value="UniProtKB-KW"/>
</dbReference>
<dbReference type="AlphaFoldDB" id="A0A1I0SLX8"/>
<accession>A0A1I0SLX8</accession>
<name>A0A1I0SLX8_9BACL</name>
<evidence type="ECO:0000256" key="2">
    <source>
        <dbReference type="ARBA" id="ARBA00022801"/>
    </source>
</evidence>
<protein>
    <submittedName>
        <fullName evidence="3">Endonuclease I</fullName>
    </submittedName>
</protein>
<dbReference type="Proteomes" id="UP000198650">
    <property type="component" value="Unassembled WGS sequence"/>
</dbReference>
<reference evidence="4" key="1">
    <citation type="submission" date="2016-10" db="EMBL/GenBank/DDBJ databases">
        <authorList>
            <person name="Varghese N."/>
            <person name="Submissions S."/>
        </authorList>
    </citation>
    <scope>NUCLEOTIDE SEQUENCE [LARGE SCALE GENOMIC DNA]</scope>
    <source>
        <strain evidence="4">M1</strain>
    </source>
</reference>
<dbReference type="GO" id="GO:0016787">
    <property type="term" value="F:hydrolase activity"/>
    <property type="evidence" value="ECO:0007669"/>
    <property type="project" value="UniProtKB-KW"/>
</dbReference>
<dbReference type="InterPro" id="IPR007346">
    <property type="entry name" value="Endonuclease-I"/>
</dbReference>
<sequence>MDNKAKTDMVKCIQKGNREKQGEVTVEIQKRMEELQQWQGDDRQEQLAILQEHQQNIEARMDVYYNEQEDARAMHRYYRHMPLDGDGLTLFHKYHELVSRTHKRRLPYFFSKDEYLYTWVDLHPDGSVRSIYSGERKDPKILIIQDYETMKKRHDEFRKLLKKAREWEKVEIRRVKKIEQQWKFNAEHVVPQSWFGAREPMKGDLHHLFVCQPECNTLRSNFPYADFLFYQPESPEEKIQNRCGVARNGYFEPEYGKGTVARAMLYFLLRYPNAIAKAFRRKIDVPLLVRWHRQFPATIYEKHRNRAIFLIQGNRNPFIDIPALAERIIFPLLP</sequence>
<evidence type="ECO:0000313" key="4">
    <source>
        <dbReference type="Proteomes" id="UP000198650"/>
    </source>
</evidence>
<evidence type="ECO:0000313" key="3">
    <source>
        <dbReference type="EMBL" id="SFA40498.1"/>
    </source>
</evidence>
<proteinExistence type="predicted"/>
<keyword evidence="1" id="KW-0540">Nuclease</keyword>
<dbReference type="Pfam" id="PF04231">
    <property type="entry name" value="Endonuclease_1"/>
    <property type="match status" value="1"/>
</dbReference>
<keyword evidence="2" id="KW-0378">Hydrolase</keyword>
<keyword evidence="4" id="KW-1185">Reference proteome</keyword>
<keyword evidence="3" id="KW-0255">Endonuclease</keyword>
<dbReference type="PANTHER" id="PTHR33607">
    <property type="entry name" value="ENDONUCLEASE-1"/>
    <property type="match status" value="1"/>
</dbReference>
<evidence type="ECO:0000256" key="1">
    <source>
        <dbReference type="ARBA" id="ARBA00022722"/>
    </source>
</evidence>
<organism evidence="3 4">
    <name type="scientific">Parageobacillus thermantarcticus</name>
    <dbReference type="NCBI Taxonomy" id="186116"/>
    <lineage>
        <taxon>Bacteria</taxon>
        <taxon>Bacillati</taxon>
        <taxon>Bacillota</taxon>
        <taxon>Bacilli</taxon>
        <taxon>Bacillales</taxon>
        <taxon>Anoxybacillaceae</taxon>
        <taxon>Parageobacillus</taxon>
    </lineage>
</organism>
<dbReference type="InterPro" id="IPR044925">
    <property type="entry name" value="His-Me_finger_sf"/>
</dbReference>
<dbReference type="SUPFAM" id="SSF54060">
    <property type="entry name" value="His-Me finger endonucleases"/>
    <property type="match status" value="1"/>
</dbReference>
<dbReference type="EMBL" id="FOJS01000002">
    <property type="protein sequence ID" value="SFA40498.1"/>
    <property type="molecule type" value="Genomic_DNA"/>
</dbReference>
<gene>
    <name evidence="3" type="ORF">SAMN05192569_1002103</name>
</gene>